<dbReference type="AlphaFoldDB" id="A0A5R8WQ59"/>
<sequence>MVKNSWLAGFLLVVCGAGCGPSRHPVASADDAASATGPVAAADTALPFAQLPAEPVARTVQLAGQLCRVETGARVDARRPLMLRDSLAGQLAARELTQLKATGAGFDAVYTLRLCEAEGREQFRTELRKADFMAAVGEELVTESLPAAPVFVGYLPRLQALAFTVAFQAYDTDWAASALLLLDASTGQVRYLGLNQRAEDQAAANVLTPDGRTLLTRYAVLSAGRAPVELTVPALQVAGTRLLNARAALVAYAPALDEQNQPLPLPRANALLLDLVDGRVLTRLHLGATATGYQHGRGLSYQYLRQTRTHYFFSPDDETLVLVPRERPTALRRLRLAALPNFRLPQRPTEVRFRLPAGLGASLVLYADTVSGGLRSQAAAPPQP</sequence>
<evidence type="ECO:0000313" key="2">
    <source>
        <dbReference type="Proteomes" id="UP000305517"/>
    </source>
</evidence>
<dbReference type="OrthoDB" id="866273at2"/>
<organism evidence="1 2">
    <name type="scientific">Hymenobacter jeollabukensis</name>
    <dbReference type="NCBI Taxonomy" id="2025313"/>
    <lineage>
        <taxon>Bacteria</taxon>
        <taxon>Pseudomonadati</taxon>
        <taxon>Bacteroidota</taxon>
        <taxon>Cytophagia</taxon>
        <taxon>Cytophagales</taxon>
        <taxon>Hymenobacteraceae</taxon>
        <taxon>Hymenobacter</taxon>
    </lineage>
</organism>
<name>A0A5R8WQ59_9BACT</name>
<protein>
    <submittedName>
        <fullName evidence="1">Uncharacterized protein</fullName>
    </submittedName>
</protein>
<reference evidence="1 2" key="1">
    <citation type="submission" date="2019-05" db="EMBL/GenBank/DDBJ databases">
        <title>Hymenobacter edaphi sp. nov., isolated from abandoned arsenic-contaminated farmland soil.</title>
        <authorList>
            <person name="Nie L."/>
        </authorList>
    </citation>
    <scope>NUCLEOTIDE SEQUENCE [LARGE SCALE GENOMIC DNA]</scope>
    <source>
        <strain evidence="1 2">1-3-3-8</strain>
    </source>
</reference>
<accession>A0A5R8WQ59</accession>
<dbReference type="RefSeq" id="WP_138078965.1">
    <property type="nucleotide sequence ID" value="NZ_VAJM01000006.1"/>
</dbReference>
<gene>
    <name evidence="1" type="ORF">FDY95_15235</name>
</gene>
<evidence type="ECO:0000313" key="1">
    <source>
        <dbReference type="EMBL" id="TLM91903.1"/>
    </source>
</evidence>
<keyword evidence="2" id="KW-1185">Reference proteome</keyword>
<comment type="caution">
    <text evidence="1">The sequence shown here is derived from an EMBL/GenBank/DDBJ whole genome shotgun (WGS) entry which is preliminary data.</text>
</comment>
<dbReference type="Proteomes" id="UP000305517">
    <property type="component" value="Unassembled WGS sequence"/>
</dbReference>
<dbReference type="EMBL" id="VAJM01000006">
    <property type="protein sequence ID" value="TLM91903.1"/>
    <property type="molecule type" value="Genomic_DNA"/>
</dbReference>
<proteinExistence type="predicted"/>